<dbReference type="OrthoDB" id="1723103at2759"/>
<dbReference type="PANTHER" id="PTHR21450">
    <property type="entry name" value="PROTEIN ALTERED PHOSPHATE STARVATION RESPONSE 1"/>
    <property type="match status" value="1"/>
</dbReference>
<sequence>MDDKQTTKQCKRSEAYMKQSISAHAAFADAHFAYASALRNTGAALSDYAGVTKDVNKTPENEVWDFFLTLMEGVREPSLTEVGYKSNRFEKMVIQGNVVEESEEEPRRSNVKNVNSLKVFKEIDDCFISGSESAFEVSRILEANKLHHHSIRDNRGLITHSTRLMRVITLNKSFKRPQFLNDPKDYFVYAEKETLATILDKMLAWEKKLYNQAKAGEDMKYAYQKKIASLNKLKKGGTSNDSLERAQANVNHLHTRYTVDMQSIDSTIAEINLLRDEQLYPKLVQLVQEMRIMWENMQKQHEHQIIIIHALQNSQLPNETSDHDLINTQQLHHRVKIWCTEFKKLILHQKSYIKSLDNWLKHNLIITINHNLKPQYPKIESLLRAWLDELDKLPKEDTVTAMEKFAEDIHTIAQLQSNKTKMKEKCDETRKELSKVSQKFEKWCNKDIAKKLSSYEIDDMEVIEEQKIVVEALKLRLVVEEDTYEKLCVEIKDTMVVNLTTRLPEVLNAVSGFARACSLMYTNLNTKC</sequence>
<dbReference type="Pfam" id="PF04783">
    <property type="entry name" value="DUF630"/>
    <property type="match status" value="1"/>
</dbReference>
<organism evidence="4 5">
    <name type="scientific">Artemisia annua</name>
    <name type="common">Sweet wormwood</name>
    <dbReference type="NCBI Taxonomy" id="35608"/>
    <lineage>
        <taxon>Eukaryota</taxon>
        <taxon>Viridiplantae</taxon>
        <taxon>Streptophyta</taxon>
        <taxon>Embryophyta</taxon>
        <taxon>Tracheophyta</taxon>
        <taxon>Spermatophyta</taxon>
        <taxon>Magnoliopsida</taxon>
        <taxon>eudicotyledons</taxon>
        <taxon>Gunneridae</taxon>
        <taxon>Pentapetalae</taxon>
        <taxon>asterids</taxon>
        <taxon>campanulids</taxon>
        <taxon>Asterales</taxon>
        <taxon>Asteraceae</taxon>
        <taxon>Asteroideae</taxon>
        <taxon>Anthemideae</taxon>
        <taxon>Artemisiinae</taxon>
        <taxon>Artemisia</taxon>
    </lineage>
</organism>
<evidence type="ECO:0000259" key="2">
    <source>
        <dbReference type="Pfam" id="PF04782"/>
    </source>
</evidence>
<comment type="caution">
    <text evidence="4">The sequence shown here is derived from an EMBL/GenBank/DDBJ whole genome shotgun (WGS) entry which is preliminary data.</text>
</comment>
<feature type="coiled-coil region" evidence="1">
    <location>
        <begin position="412"/>
        <end position="439"/>
    </location>
</feature>
<proteinExistence type="predicted"/>
<keyword evidence="5" id="KW-1185">Reference proteome</keyword>
<dbReference type="Pfam" id="PF04782">
    <property type="entry name" value="DUF632"/>
    <property type="match status" value="1"/>
</dbReference>
<dbReference type="InterPro" id="IPR006867">
    <property type="entry name" value="DUF632"/>
</dbReference>
<reference evidence="4 5" key="1">
    <citation type="journal article" date="2018" name="Mol. Plant">
        <title>The genome of Artemisia annua provides insight into the evolution of Asteraceae family and artemisinin biosynthesis.</title>
        <authorList>
            <person name="Shen Q."/>
            <person name="Zhang L."/>
            <person name="Liao Z."/>
            <person name="Wang S."/>
            <person name="Yan T."/>
            <person name="Shi P."/>
            <person name="Liu M."/>
            <person name="Fu X."/>
            <person name="Pan Q."/>
            <person name="Wang Y."/>
            <person name="Lv Z."/>
            <person name="Lu X."/>
            <person name="Zhang F."/>
            <person name="Jiang W."/>
            <person name="Ma Y."/>
            <person name="Chen M."/>
            <person name="Hao X."/>
            <person name="Li L."/>
            <person name="Tang Y."/>
            <person name="Lv G."/>
            <person name="Zhou Y."/>
            <person name="Sun X."/>
            <person name="Brodelius P.E."/>
            <person name="Rose J.K.C."/>
            <person name="Tang K."/>
        </authorList>
    </citation>
    <scope>NUCLEOTIDE SEQUENCE [LARGE SCALE GENOMIC DNA]</scope>
    <source>
        <strain evidence="5">cv. Huhao1</strain>
        <tissue evidence="4">Leaf</tissue>
    </source>
</reference>
<dbReference type="AlphaFoldDB" id="A0A2U1M6B0"/>
<evidence type="ECO:0000313" key="5">
    <source>
        <dbReference type="Proteomes" id="UP000245207"/>
    </source>
</evidence>
<evidence type="ECO:0000259" key="3">
    <source>
        <dbReference type="Pfam" id="PF04783"/>
    </source>
</evidence>
<dbReference type="EMBL" id="PKPP01006361">
    <property type="protein sequence ID" value="PWA56754.1"/>
    <property type="molecule type" value="Genomic_DNA"/>
</dbReference>
<evidence type="ECO:0008006" key="6">
    <source>
        <dbReference type="Google" id="ProtNLM"/>
    </source>
</evidence>
<keyword evidence="1" id="KW-0175">Coiled coil</keyword>
<feature type="domain" description="DUF630" evidence="3">
    <location>
        <begin position="1"/>
        <end position="49"/>
    </location>
</feature>
<accession>A0A2U1M6B0</accession>
<protein>
    <recommendedName>
        <fullName evidence="6">DUF632 domain-containing protein</fullName>
    </recommendedName>
</protein>
<name>A0A2U1M6B0_ARTAN</name>
<dbReference type="Proteomes" id="UP000245207">
    <property type="component" value="Unassembled WGS sequence"/>
</dbReference>
<dbReference type="InterPro" id="IPR006868">
    <property type="entry name" value="DUF630"/>
</dbReference>
<gene>
    <name evidence="4" type="ORF">CTI12_AA415730</name>
</gene>
<evidence type="ECO:0000256" key="1">
    <source>
        <dbReference type="SAM" id="Coils"/>
    </source>
</evidence>
<evidence type="ECO:0000313" key="4">
    <source>
        <dbReference type="EMBL" id="PWA56754.1"/>
    </source>
</evidence>
<dbReference type="STRING" id="35608.A0A2U1M6B0"/>
<dbReference type="PANTHER" id="PTHR21450:SF59">
    <property type="entry name" value="PROTEIN, PUTATIVE_ 48652-45869-RELATED"/>
    <property type="match status" value="1"/>
</dbReference>
<feature type="domain" description="DUF632" evidence="2">
    <location>
        <begin position="118"/>
        <end position="410"/>
    </location>
</feature>